<dbReference type="GO" id="GO:0006412">
    <property type="term" value="P:translation"/>
    <property type="evidence" value="ECO:0007669"/>
    <property type="project" value="UniProtKB-UniRule"/>
</dbReference>
<dbReference type="Gene3D" id="3.30.420.100">
    <property type="match status" value="1"/>
</dbReference>
<dbReference type="InterPro" id="IPR005484">
    <property type="entry name" value="Ribosomal_uL18_bac/plant/anim"/>
</dbReference>
<dbReference type="NCBIfam" id="TIGR00060">
    <property type="entry name" value="L18_bact"/>
    <property type="match status" value="1"/>
</dbReference>
<comment type="similarity">
    <text evidence="1 7">Belongs to the universal ribosomal protein uL18 family.</text>
</comment>
<evidence type="ECO:0000313" key="8">
    <source>
        <dbReference type="EMBL" id="PJE64797.1"/>
    </source>
</evidence>
<evidence type="ECO:0000313" key="9">
    <source>
        <dbReference type="Proteomes" id="UP000229098"/>
    </source>
</evidence>
<evidence type="ECO:0000256" key="1">
    <source>
        <dbReference type="ARBA" id="ARBA00007116"/>
    </source>
</evidence>
<dbReference type="PANTHER" id="PTHR12899:SF3">
    <property type="entry name" value="LARGE RIBOSOMAL SUBUNIT PROTEIN UL18M"/>
    <property type="match status" value="1"/>
</dbReference>
<dbReference type="Pfam" id="PF00861">
    <property type="entry name" value="Ribosomal_L18p"/>
    <property type="match status" value="1"/>
</dbReference>
<protein>
    <recommendedName>
        <fullName evidence="6 7">Large ribosomal subunit protein uL18</fullName>
    </recommendedName>
</protein>
<gene>
    <name evidence="7" type="primary">rplR</name>
    <name evidence="8" type="ORF">COU90_00835</name>
</gene>
<dbReference type="InterPro" id="IPR004389">
    <property type="entry name" value="Ribosomal_uL18_bac-type"/>
</dbReference>
<accession>A0A2M8KY28</accession>
<dbReference type="AlphaFoldDB" id="A0A2M8KY28"/>
<evidence type="ECO:0000256" key="6">
    <source>
        <dbReference type="ARBA" id="ARBA00035197"/>
    </source>
</evidence>
<comment type="caution">
    <text evidence="8">The sequence shown here is derived from an EMBL/GenBank/DDBJ whole genome shotgun (WGS) entry which is preliminary data.</text>
</comment>
<dbReference type="GO" id="GO:0022625">
    <property type="term" value="C:cytosolic large ribosomal subunit"/>
    <property type="evidence" value="ECO:0007669"/>
    <property type="project" value="TreeGrafter"/>
</dbReference>
<keyword evidence="5 7" id="KW-0687">Ribonucleoprotein</keyword>
<dbReference type="InterPro" id="IPR057268">
    <property type="entry name" value="Ribosomal_L18"/>
</dbReference>
<evidence type="ECO:0000256" key="5">
    <source>
        <dbReference type="ARBA" id="ARBA00023274"/>
    </source>
</evidence>
<dbReference type="PANTHER" id="PTHR12899">
    <property type="entry name" value="39S RIBOSOMAL PROTEIN L18, MITOCHONDRIAL"/>
    <property type="match status" value="1"/>
</dbReference>
<proteinExistence type="inferred from homology"/>
<keyword evidence="3 7" id="KW-0694">RNA-binding</keyword>
<sequence>MNNQTNKRIHRHKRVRATVRGISSRPRLSVYRSNRSLYVQLIDDGAGKTLMAAHSRDGVSAKTKTDRAGEVGRIIAEKAKKHNITHVVFDRGGYRYHGRIKAVADAARAAGLVF</sequence>
<dbReference type="HAMAP" id="MF_01337_B">
    <property type="entry name" value="Ribosomal_uL18_B"/>
    <property type="match status" value="1"/>
</dbReference>
<comment type="subunit">
    <text evidence="7">Part of the 50S ribosomal subunit; part of the 5S rRNA/L5/L18/L25 subcomplex. Contacts the 5S and 23S rRNAs.</text>
</comment>
<dbReference type="EMBL" id="PFEF01000003">
    <property type="protein sequence ID" value="PJE64797.1"/>
    <property type="molecule type" value="Genomic_DNA"/>
</dbReference>
<keyword evidence="4 7" id="KW-0689">Ribosomal protein</keyword>
<evidence type="ECO:0000256" key="2">
    <source>
        <dbReference type="ARBA" id="ARBA00022730"/>
    </source>
</evidence>
<keyword evidence="2 7" id="KW-0699">rRNA-binding</keyword>
<evidence type="ECO:0000256" key="4">
    <source>
        <dbReference type="ARBA" id="ARBA00022980"/>
    </source>
</evidence>
<comment type="function">
    <text evidence="7">This is one of the proteins that bind and probably mediate the attachment of the 5S RNA into the large ribosomal subunit, where it forms part of the central protuberance.</text>
</comment>
<dbReference type="GO" id="GO:0003735">
    <property type="term" value="F:structural constituent of ribosome"/>
    <property type="evidence" value="ECO:0007669"/>
    <property type="project" value="InterPro"/>
</dbReference>
<name>A0A2M8KY28_9BACT</name>
<dbReference type="SUPFAM" id="SSF53137">
    <property type="entry name" value="Translational machinery components"/>
    <property type="match status" value="1"/>
</dbReference>
<dbReference type="GO" id="GO:0008097">
    <property type="term" value="F:5S rRNA binding"/>
    <property type="evidence" value="ECO:0007669"/>
    <property type="project" value="TreeGrafter"/>
</dbReference>
<evidence type="ECO:0000256" key="7">
    <source>
        <dbReference type="HAMAP-Rule" id="MF_01337"/>
    </source>
</evidence>
<dbReference type="Proteomes" id="UP000229098">
    <property type="component" value="Unassembled WGS sequence"/>
</dbReference>
<reference evidence="9" key="1">
    <citation type="submission" date="2017-09" db="EMBL/GenBank/DDBJ databases">
        <title>Depth-based differentiation of microbial function through sediment-hosted aquifers and enrichment of novel symbionts in the deep terrestrial subsurface.</title>
        <authorList>
            <person name="Probst A.J."/>
            <person name="Ladd B."/>
            <person name="Jarett J.K."/>
            <person name="Geller-Mcgrath D.E."/>
            <person name="Sieber C.M.K."/>
            <person name="Emerson J.B."/>
            <person name="Anantharaman K."/>
            <person name="Thomas B.C."/>
            <person name="Malmstrom R."/>
            <person name="Stieglmeier M."/>
            <person name="Klingl A."/>
            <person name="Woyke T."/>
            <person name="Ryan C.M."/>
            <person name="Banfield J.F."/>
        </authorList>
    </citation>
    <scope>NUCLEOTIDE SEQUENCE [LARGE SCALE GENOMIC DNA]</scope>
</reference>
<organism evidence="8 9">
    <name type="scientific">Candidatus Ryanbacteria bacterium CG10_big_fil_rev_8_21_14_0_10_43_42</name>
    <dbReference type="NCBI Taxonomy" id="1974864"/>
    <lineage>
        <taxon>Bacteria</taxon>
        <taxon>Candidatus Ryaniibacteriota</taxon>
    </lineage>
</organism>
<dbReference type="CDD" id="cd00432">
    <property type="entry name" value="Ribosomal_L18_L5e"/>
    <property type="match status" value="1"/>
</dbReference>
<dbReference type="FunFam" id="3.30.420.100:FF:000001">
    <property type="entry name" value="50S ribosomal protein L18"/>
    <property type="match status" value="1"/>
</dbReference>
<evidence type="ECO:0000256" key="3">
    <source>
        <dbReference type="ARBA" id="ARBA00022884"/>
    </source>
</evidence>